<dbReference type="SUPFAM" id="SSF56349">
    <property type="entry name" value="DNA breaking-rejoining enzymes"/>
    <property type="match status" value="1"/>
</dbReference>
<feature type="non-terminal residue" evidence="1">
    <location>
        <position position="130"/>
    </location>
</feature>
<sequence length="130" mass="14860">MYTGYCFRPTSATLSVEARVDILQLKRHGGWKKYSTFAEGYIRLFYEWRSTNWTVDFGPIAVTSVSTCSHLLFLNQISSKSIPKCLLLQGSSYVIEKTTPLTLQTKNDIHIFIDYVCKNSSILILYVCNT</sequence>
<name>A0A1B6M845_9HEMI</name>
<proteinExistence type="predicted"/>
<gene>
    <name evidence="1" type="ORF">g.50934</name>
</gene>
<dbReference type="EMBL" id="GEBQ01007877">
    <property type="protein sequence ID" value="JAT32100.1"/>
    <property type="molecule type" value="Transcribed_RNA"/>
</dbReference>
<protein>
    <submittedName>
        <fullName evidence="1">Uncharacterized protein</fullName>
    </submittedName>
</protein>
<dbReference type="AlphaFoldDB" id="A0A1B6M845"/>
<dbReference type="GO" id="GO:0003677">
    <property type="term" value="F:DNA binding"/>
    <property type="evidence" value="ECO:0007669"/>
    <property type="project" value="InterPro"/>
</dbReference>
<dbReference type="InterPro" id="IPR011010">
    <property type="entry name" value="DNA_brk_join_enz"/>
</dbReference>
<reference evidence="1" key="1">
    <citation type="submission" date="2015-11" db="EMBL/GenBank/DDBJ databases">
        <title>De novo transcriptome assembly of four potential Pierce s Disease insect vectors from Arizona vineyards.</title>
        <authorList>
            <person name="Tassone E.E."/>
        </authorList>
    </citation>
    <scope>NUCLEOTIDE SEQUENCE</scope>
</reference>
<accession>A0A1B6M845</accession>
<evidence type="ECO:0000313" key="1">
    <source>
        <dbReference type="EMBL" id="JAT32100.1"/>
    </source>
</evidence>
<organism evidence="1">
    <name type="scientific">Graphocephala atropunctata</name>
    <dbReference type="NCBI Taxonomy" id="36148"/>
    <lineage>
        <taxon>Eukaryota</taxon>
        <taxon>Metazoa</taxon>
        <taxon>Ecdysozoa</taxon>
        <taxon>Arthropoda</taxon>
        <taxon>Hexapoda</taxon>
        <taxon>Insecta</taxon>
        <taxon>Pterygota</taxon>
        <taxon>Neoptera</taxon>
        <taxon>Paraneoptera</taxon>
        <taxon>Hemiptera</taxon>
        <taxon>Auchenorrhyncha</taxon>
        <taxon>Membracoidea</taxon>
        <taxon>Cicadellidae</taxon>
        <taxon>Cicadellinae</taxon>
        <taxon>Cicadellini</taxon>
        <taxon>Graphocephala</taxon>
    </lineage>
</organism>